<evidence type="ECO:0000313" key="2">
    <source>
        <dbReference type="EMBL" id="OUC48429.1"/>
    </source>
</evidence>
<comment type="caution">
    <text evidence="2">The sequence shown here is derived from an EMBL/GenBank/DDBJ whole genome shotgun (WGS) entry which is preliminary data.</text>
</comment>
<name>A0A1Y3EYA8_9BILA</name>
<reference evidence="2 3" key="1">
    <citation type="submission" date="2015-04" db="EMBL/GenBank/DDBJ databases">
        <title>Draft genome of the roundworm Trichinella nativa.</title>
        <authorList>
            <person name="Mitreva M."/>
        </authorList>
    </citation>
    <scope>NUCLEOTIDE SEQUENCE [LARGE SCALE GENOMIC DNA]</scope>
    <source>
        <strain evidence="2 3">ISS45</strain>
    </source>
</reference>
<accession>A0A1Y3EYA8</accession>
<feature type="region of interest" description="Disordered" evidence="1">
    <location>
        <begin position="1"/>
        <end position="34"/>
    </location>
</feature>
<dbReference type="EMBL" id="LVZM01002716">
    <property type="protein sequence ID" value="OUC48429.1"/>
    <property type="molecule type" value="Genomic_DNA"/>
</dbReference>
<proteinExistence type="predicted"/>
<gene>
    <name evidence="2" type="ORF">D917_06164</name>
</gene>
<protein>
    <submittedName>
        <fullName evidence="2">Uncharacterized protein</fullName>
    </submittedName>
</protein>
<sequence>MMHVASQSPLIHYTSAEGKESVGRKVEEKKDGSEAFSSIVNKQKGAETVTMAEQTACRRTPRFESFVMTGEKILCLTPKISESYAKLKRLELPEHMEIATSGMATMPQSFQLVEPSTSGSSAEPDSLNESGQKISSMVVAGNFGVENVEQVEQEEEEEKVPIIKASDTKDVDELIIAEASSIANVEQSPPCSSRYDGMKNGSTTLDKLTQLTRLHDSDDACSLNSTVLRAGGLETARRLARRLYQLDGFKPSDVYAHISKR</sequence>
<organism evidence="2 3">
    <name type="scientific">Trichinella nativa</name>
    <dbReference type="NCBI Taxonomy" id="6335"/>
    <lineage>
        <taxon>Eukaryota</taxon>
        <taxon>Metazoa</taxon>
        <taxon>Ecdysozoa</taxon>
        <taxon>Nematoda</taxon>
        <taxon>Enoplea</taxon>
        <taxon>Dorylaimia</taxon>
        <taxon>Trichinellida</taxon>
        <taxon>Trichinellidae</taxon>
        <taxon>Trichinella</taxon>
    </lineage>
</organism>
<evidence type="ECO:0000313" key="3">
    <source>
        <dbReference type="Proteomes" id="UP000243006"/>
    </source>
</evidence>
<feature type="compositionally biased region" description="Basic and acidic residues" evidence="1">
    <location>
        <begin position="17"/>
        <end position="33"/>
    </location>
</feature>
<dbReference type="Proteomes" id="UP000243006">
    <property type="component" value="Unassembled WGS sequence"/>
</dbReference>
<dbReference type="AlphaFoldDB" id="A0A1Y3EYA8"/>
<evidence type="ECO:0000256" key="1">
    <source>
        <dbReference type="SAM" id="MobiDB-lite"/>
    </source>
</evidence>